<keyword evidence="2" id="KW-0238">DNA-binding</keyword>
<evidence type="ECO:0000313" key="5">
    <source>
        <dbReference type="EMBL" id="MCV7422093.1"/>
    </source>
</evidence>
<dbReference type="Gene3D" id="1.10.10.60">
    <property type="entry name" value="Homeodomain-like"/>
    <property type="match status" value="1"/>
</dbReference>
<evidence type="ECO:0000256" key="3">
    <source>
        <dbReference type="ARBA" id="ARBA00023163"/>
    </source>
</evidence>
<reference evidence="5" key="2">
    <citation type="journal article" date="2022" name="BMC Genomics">
        <title>Comparative genome analysis of mycobacteria focusing on tRNA and non-coding RNA.</title>
        <authorList>
            <person name="Behra P.R.K."/>
            <person name="Pettersson B.M.F."/>
            <person name="Ramesh M."/>
            <person name="Das S."/>
            <person name="Dasgupta S."/>
            <person name="Kirsebom L.A."/>
        </authorList>
    </citation>
    <scope>NUCLEOTIDE SEQUENCE</scope>
    <source>
        <strain evidence="5">DSM 44838</strain>
    </source>
</reference>
<dbReference type="Pfam" id="PF12833">
    <property type="entry name" value="HTH_18"/>
    <property type="match status" value="1"/>
</dbReference>
<dbReference type="EMBL" id="JACKVK010000008">
    <property type="protein sequence ID" value="MCV7422093.1"/>
    <property type="molecule type" value="Genomic_DNA"/>
</dbReference>
<protein>
    <submittedName>
        <fullName evidence="5">Helix-turn-helix transcriptional regulator</fullName>
    </submittedName>
</protein>
<dbReference type="Proteomes" id="UP001141629">
    <property type="component" value="Unassembled WGS sequence"/>
</dbReference>
<evidence type="ECO:0000256" key="2">
    <source>
        <dbReference type="ARBA" id="ARBA00023125"/>
    </source>
</evidence>
<feature type="domain" description="HTH araC/xylS-type" evidence="4">
    <location>
        <begin position="210"/>
        <end position="311"/>
    </location>
</feature>
<dbReference type="PROSITE" id="PS01124">
    <property type="entry name" value="HTH_ARAC_FAMILY_2"/>
    <property type="match status" value="1"/>
</dbReference>
<dbReference type="InterPro" id="IPR018062">
    <property type="entry name" value="HTH_AraC-typ_CS"/>
</dbReference>
<dbReference type="InterPro" id="IPR018060">
    <property type="entry name" value="HTH_AraC"/>
</dbReference>
<proteinExistence type="predicted"/>
<evidence type="ECO:0000256" key="1">
    <source>
        <dbReference type="ARBA" id="ARBA00023015"/>
    </source>
</evidence>
<dbReference type="SMART" id="SM00342">
    <property type="entry name" value="HTH_ARAC"/>
    <property type="match status" value="1"/>
</dbReference>
<sequence length="311" mass="34339">MRTVLLDTTDLAEAEAAISETFASVRLSVARGLPTRTRVVRSMIGSLPVDSIESGYTMRYEMAPPEHLTLFRMRAGVVEIDGEHVDRYGPGDVGVGGAVEGRRVTGRVGRVGYDVLTLDRSLFDRVATNAAGHVALTCVVPISETANRRVAAVVDHVVAMAALADIATHPLIVSATQNHVAATMLTAFPNDAERETTIEDRHDSTPVLLRRAIAFLEDNAYRDIALTDVAESVFVTPRALQYMFRKHRDQTPMEYLRRVRLHHVHLELIAADRAHTTVAAIARAWGFAHMGRFAVYYRTEYGESPHQTLRG</sequence>
<dbReference type="GO" id="GO:0043565">
    <property type="term" value="F:sequence-specific DNA binding"/>
    <property type="evidence" value="ECO:0007669"/>
    <property type="project" value="InterPro"/>
</dbReference>
<dbReference type="PANTHER" id="PTHR46796:SF12">
    <property type="entry name" value="HTH-TYPE DNA-BINDING TRANSCRIPTIONAL ACTIVATOR EUTR"/>
    <property type="match status" value="1"/>
</dbReference>
<dbReference type="InterPro" id="IPR009057">
    <property type="entry name" value="Homeodomain-like_sf"/>
</dbReference>
<dbReference type="RefSeq" id="WP_263996830.1">
    <property type="nucleotide sequence ID" value="NZ_JACKVK010000008.1"/>
</dbReference>
<dbReference type="PROSITE" id="PS00041">
    <property type="entry name" value="HTH_ARAC_FAMILY_1"/>
    <property type="match status" value="1"/>
</dbReference>
<reference evidence="5" key="1">
    <citation type="submission" date="2020-07" db="EMBL/GenBank/DDBJ databases">
        <authorList>
            <person name="Pettersson B.M.F."/>
            <person name="Behra P.R.K."/>
            <person name="Ramesh M."/>
            <person name="Das S."/>
            <person name="Dasgupta S."/>
            <person name="Kirsebom L.A."/>
        </authorList>
    </citation>
    <scope>NUCLEOTIDE SEQUENCE</scope>
    <source>
        <strain evidence="5">DSM 44838</strain>
    </source>
</reference>
<dbReference type="InterPro" id="IPR050204">
    <property type="entry name" value="AraC_XylS_family_regulators"/>
</dbReference>
<keyword evidence="1" id="KW-0805">Transcription regulation</keyword>
<keyword evidence="6" id="KW-1185">Reference proteome</keyword>
<evidence type="ECO:0000313" key="6">
    <source>
        <dbReference type="Proteomes" id="UP001141629"/>
    </source>
</evidence>
<gene>
    <name evidence="5" type="ORF">H7K45_16200</name>
</gene>
<dbReference type="PANTHER" id="PTHR46796">
    <property type="entry name" value="HTH-TYPE TRANSCRIPTIONAL ACTIVATOR RHAS-RELATED"/>
    <property type="match status" value="1"/>
</dbReference>
<organism evidence="5 6">
    <name type="scientific">Mycobacterium yunnanensis</name>
    <dbReference type="NCBI Taxonomy" id="368477"/>
    <lineage>
        <taxon>Bacteria</taxon>
        <taxon>Bacillati</taxon>
        <taxon>Actinomycetota</taxon>
        <taxon>Actinomycetes</taxon>
        <taxon>Mycobacteriales</taxon>
        <taxon>Mycobacteriaceae</taxon>
        <taxon>Mycobacterium</taxon>
    </lineage>
</organism>
<dbReference type="AlphaFoldDB" id="A0A9X3C255"/>
<evidence type="ECO:0000259" key="4">
    <source>
        <dbReference type="PROSITE" id="PS01124"/>
    </source>
</evidence>
<accession>A0A9X3C255</accession>
<comment type="caution">
    <text evidence="5">The sequence shown here is derived from an EMBL/GenBank/DDBJ whole genome shotgun (WGS) entry which is preliminary data.</text>
</comment>
<dbReference type="SUPFAM" id="SSF46689">
    <property type="entry name" value="Homeodomain-like"/>
    <property type="match status" value="1"/>
</dbReference>
<name>A0A9X3C255_9MYCO</name>
<keyword evidence="3" id="KW-0804">Transcription</keyword>
<dbReference type="GO" id="GO:0003700">
    <property type="term" value="F:DNA-binding transcription factor activity"/>
    <property type="evidence" value="ECO:0007669"/>
    <property type="project" value="InterPro"/>
</dbReference>